<dbReference type="AlphaFoldDB" id="A0A6A6P6U6"/>
<dbReference type="SUPFAM" id="SSF51735">
    <property type="entry name" value="NAD(P)-binding Rossmann-fold domains"/>
    <property type="match status" value="1"/>
</dbReference>
<evidence type="ECO:0000259" key="1">
    <source>
        <dbReference type="Pfam" id="PF22917"/>
    </source>
</evidence>
<dbReference type="EMBL" id="MU001675">
    <property type="protein sequence ID" value="KAF2459538.1"/>
    <property type="molecule type" value="Genomic_DNA"/>
</dbReference>
<dbReference type="Gene3D" id="3.40.50.720">
    <property type="entry name" value="NAD(P)-binding Rossmann-like Domain"/>
    <property type="match status" value="1"/>
</dbReference>
<dbReference type="InterPro" id="IPR036291">
    <property type="entry name" value="NAD(P)-bd_dom_sf"/>
</dbReference>
<gene>
    <name evidence="2" type="ORF">BDY21DRAFT_300319</name>
</gene>
<name>A0A6A6P6U6_9PEZI</name>
<dbReference type="PANTHER" id="PTHR32487">
    <property type="entry name" value="3-OXO-DELTA(4,5)-STEROID 5-BETA-REDUCTASE"/>
    <property type="match status" value="1"/>
</dbReference>
<protein>
    <submittedName>
        <fullName evidence="2">NAD dependent epimerase/dehydratase family protein</fullName>
    </submittedName>
</protein>
<dbReference type="CDD" id="cd08948">
    <property type="entry name" value="5beta-POR_like_SDR_a"/>
    <property type="match status" value="1"/>
</dbReference>
<sequence length="403" mass="44845">MPSAIVAGATGILGREIVFELAEHNDEFDKVYALSRSKKEDYPANVIHHHLDLTWPAEDIAKDLKGIEAEHLFFAAYLQKDSEEENTKLNGDMLEGFLQALNITGAASKLRRVVLVTGCKQYGVHLGAVKTPMHESDAWLPEPPFPPNFYYRQQRIVHEWCGRQGCSWVVTYPNDVLGHAEGNFMNLALALALYGAVTAELAAPDLAFPGAEAFYVAGADCFTASRLHARFCRWAALEPAAADNAFNVVNGDVETWRNLWPKVARRFGLKVAADQFESPAPLRAVVKLAPEPPLAVTAAEHGLLGRAPQGEVESRIDLTRWSQLDEVKAAWARLADREGLKKDAFEKATWGFLNFVLGRNYDLIISMSKARKMGWTGYVDTWDSLSDCFDQLERANIIPFRAK</sequence>
<proteinExistence type="predicted"/>
<evidence type="ECO:0000313" key="3">
    <source>
        <dbReference type="Proteomes" id="UP000799766"/>
    </source>
</evidence>
<dbReference type="PANTHER" id="PTHR32487:SF0">
    <property type="entry name" value="3-OXO-DELTA(4,5)-STEROID 5-BETA-REDUCTASE"/>
    <property type="match status" value="1"/>
</dbReference>
<feature type="domain" description="PRISE-like Rossmann-fold" evidence="1">
    <location>
        <begin position="6"/>
        <end position="282"/>
    </location>
</feature>
<reference evidence="2" key="1">
    <citation type="journal article" date="2020" name="Stud. Mycol.">
        <title>101 Dothideomycetes genomes: a test case for predicting lifestyles and emergence of pathogens.</title>
        <authorList>
            <person name="Haridas S."/>
            <person name="Albert R."/>
            <person name="Binder M."/>
            <person name="Bloem J."/>
            <person name="Labutti K."/>
            <person name="Salamov A."/>
            <person name="Andreopoulos B."/>
            <person name="Baker S."/>
            <person name="Barry K."/>
            <person name="Bills G."/>
            <person name="Bluhm B."/>
            <person name="Cannon C."/>
            <person name="Castanera R."/>
            <person name="Culley D."/>
            <person name="Daum C."/>
            <person name="Ezra D."/>
            <person name="Gonzalez J."/>
            <person name="Henrissat B."/>
            <person name="Kuo A."/>
            <person name="Liang C."/>
            <person name="Lipzen A."/>
            <person name="Lutzoni F."/>
            <person name="Magnuson J."/>
            <person name="Mondo S."/>
            <person name="Nolan M."/>
            <person name="Ohm R."/>
            <person name="Pangilinan J."/>
            <person name="Park H.-J."/>
            <person name="Ramirez L."/>
            <person name="Alfaro M."/>
            <person name="Sun H."/>
            <person name="Tritt A."/>
            <person name="Yoshinaga Y."/>
            <person name="Zwiers L.-H."/>
            <person name="Turgeon B."/>
            <person name="Goodwin S."/>
            <person name="Spatafora J."/>
            <person name="Crous P."/>
            <person name="Grigoriev I."/>
        </authorList>
    </citation>
    <scope>NUCLEOTIDE SEQUENCE</scope>
    <source>
        <strain evidence="2">ATCC 16933</strain>
    </source>
</reference>
<evidence type="ECO:0000313" key="2">
    <source>
        <dbReference type="EMBL" id="KAF2459538.1"/>
    </source>
</evidence>
<dbReference type="InterPro" id="IPR055222">
    <property type="entry name" value="PRISE-like_Rossmann-fold"/>
</dbReference>
<organism evidence="2 3">
    <name type="scientific">Lineolata rhizophorae</name>
    <dbReference type="NCBI Taxonomy" id="578093"/>
    <lineage>
        <taxon>Eukaryota</taxon>
        <taxon>Fungi</taxon>
        <taxon>Dikarya</taxon>
        <taxon>Ascomycota</taxon>
        <taxon>Pezizomycotina</taxon>
        <taxon>Dothideomycetes</taxon>
        <taxon>Dothideomycetes incertae sedis</taxon>
        <taxon>Lineolatales</taxon>
        <taxon>Lineolataceae</taxon>
        <taxon>Lineolata</taxon>
    </lineage>
</organism>
<accession>A0A6A6P6U6</accession>
<dbReference type="Proteomes" id="UP000799766">
    <property type="component" value="Unassembled WGS sequence"/>
</dbReference>
<dbReference type="Pfam" id="PF22917">
    <property type="entry name" value="PRISE"/>
    <property type="match status" value="1"/>
</dbReference>
<dbReference type="OrthoDB" id="1731983at2759"/>
<keyword evidence="3" id="KW-1185">Reference proteome</keyword>